<dbReference type="PANTHER" id="PTHR12482">
    <property type="entry name" value="LIPASE ROG1-RELATED-RELATED"/>
    <property type="match status" value="1"/>
</dbReference>
<keyword evidence="3" id="KW-1185">Reference proteome</keyword>
<proteinExistence type="predicted"/>
<dbReference type="InterPro" id="IPR012908">
    <property type="entry name" value="PGAP1-ab_dom-like"/>
</dbReference>
<feature type="domain" description="GPI inositol-deacylase PGAP1-like alpha/beta" evidence="1">
    <location>
        <begin position="154"/>
        <end position="374"/>
    </location>
</feature>
<dbReference type="SUPFAM" id="SSF53474">
    <property type="entry name" value="alpha/beta-Hydrolases"/>
    <property type="match status" value="1"/>
</dbReference>
<dbReference type="InterPro" id="IPR029058">
    <property type="entry name" value="AB_hydrolase_fold"/>
</dbReference>
<dbReference type="PANTHER" id="PTHR12482:SF62">
    <property type="entry name" value="LIPASE ROG1-RELATED"/>
    <property type="match status" value="1"/>
</dbReference>
<dbReference type="Proteomes" id="UP000294963">
    <property type="component" value="Unassembled WGS sequence"/>
</dbReference>
<name>A0A4R1XVW7_ACICA</name>
<dbReference type="GO" id="GO:0016788">
    <property type="term" value="F:hydrolase activity, acting on ester bonds"/>
    <property type="evidence" value="ECO:0007669"/>
    <property type="project" value="InterPro"/>
</dbReference>
<evidence type="ECO:0000313" key="2">
    <source>
        <dbReference type="EMBL" id="TCM68727.1"/>
    </source>
</evidence>
<dbReference type="Pfam" id="PF07819">
    <property type="entry name" value="PGAP1"/>
    <property type="match status" value="1"/>
</dbReference>
<accession>A0A4R1XVW7</accession>
<protein>
    <submittedName>
        <fullName evidence="2">PGAP1-like protein</fullName>
    </submittedName>
</protein>
<dbReference type="InterPro" id="IPR044294">
    <property type="entry name" value="Lipase-like"/>
</dbReference>
<reference evidence="2 3" key="1">
    <citation type="submission" date="2019-03" db="EMBL/GenBank/DDBJ databases">
        <title>Genomic analyses of the natural microbiome of Caenorhabditis elegans.</title>
        <authorList>
            <person name="Samuel B."/>
        </authorList>
    </citation>
    <scope>NUCLEOTIDE SEQUENCE [LARGE SCALE GENOMIC DNA]</scope>
    <source>
        <strain evidence="2 3">JUb89</strain>
    </source>
</reference>
<comment type="caution">
    <text evidence="2">The sequence shown here is derived from an EMBL/GenBank/DDBJ whole genome shotgun (WGS) entry which is preliminary data.</text>
</comment>
<organism evidence="2 3">
    <name type="scientific">Acinetobacter calcoaceticus</name>
    <dbReference type="NCBI Taxonomy" id="471"/>
    <lineage>
        <taxon>Bacteria</taxon>
        <taxon>Pseudomonadati</taxon>
        <taxon>Pseudomonadota</taxon>
        <taxon>Gammaproteobacteria</taxon>
        <taxon>Moraxellales</taxon>
        <taxon>Moraxellaceae</taxon>
        <taxon>Acinetobacter</taxon>
        <taxon>Acinetobacter calcoaceticus/baumannii complex</taxon>
    </lineage>
</organism>
<dbReference type="AlphaFoldDB" id="A0A4R1XVW7"/>
<dbReference type="OrthoDB" id="869379at2"/>
<dbReference type="Gene3D" id="3.40.50.1820">
    <property type="entry name" value="alpha/beta hydrolase"/>
    <property type="match status" value="1"/>
</dbReference>
<evidence type="ECO:0000313" key="3">
    <source>
        <dbReference type="Proteomes" id="UP000294963"/>
    </source>
</evidence>
<dbReference type="EMBL" id="SLVJ01000004">
    <property type="protein sequence ID" value="TCM68727.1"/>
    <property type="molecule type" value="Genomic_DNA"/>
</dbReference>
<evidence type="ECO:0000259" key="1">
    <source>
        <dbReference type="Pfam" id="PF07819"/>
    </source>
</evidence>
<sequence>MPSLTPLHETYCKWDRSPPSQADVLEGLAQLVSTRLNGVVQDLIQAMQREILLSIFGVSTQKTKRFQKAAHIDKVYQYIYGVIQKYGTQLVAPGLRQIIDMFPNLHDKPLNSTLHFLIGALNGVLGDYLLARHNPLALPMVLYDHYGALQQGDLNGRVVIFVHGLCMNHQDWSPANGGIGEKLLAQRDNNTMLYLNYNTGRRISANGRSLSNLLEELVKKNPRITSIDLVGHSMGGLVLRSALFYGKQNMYQWFHMTENLVCLGSPHHGAVLERFGFALQEKFGNFPIMKLVSHVVNIRSNGILDLRYGSVRDDDWEHNDIRIGLIDDNRKPAPLPSHLNTFLVAGTIEFENKKNLPLKIIGDYLVSIKSALGEHPNPRFQLKLPLSHKAVFYGLNHFDIQYHSSVAEQVAKWFYPRHDELAQEQISKYLVKLESMQGIVET</sequence>
<gene>
    <name evidence="2" type="ORF">EC844_104103</name>
</gene>